<gene>
    <name evidence="1" type="ORF">I7I53_03460</name>
</gene>
<name>A0A8A1LNM3_AJEC8</name>
<proteinExistence type="predicted"/>
<dbReference type="Proteomes" id="UP000663419">
    <property type="component" value="Chromosome 4"/>
</dbReference>
<sequence>MRSPTNWVPLFFYRNLALKTAEKLHACNTARGIWMFTALISRLLWVYYTSRGKITGNSRIILPRSSNVYLLMRLQAQGKSGKTINRHT</sequence>
<dbReference type="AlphaFoldDB" id="A0A8A1LNM3"/>
<dbReference type="EMBL" id="CP069105">
    <property type="protein sequence ID" value="QSS55549.1"/>
    <property type="molecule type" value="Genomic_DNA"/>
</dbReference>
<dbReference type="VEuPathDB" id="FungiDB:I7I53_03460"/>
<reference evidence="1" key="1">
    <citation type="submission" date="2021-01" db="EMBL/GenBank/DDBJ databases">
        <title>Chromosome-level genome assembly of a human fungal pathogen reveals clustering of transcriptionally co-regulated genes.</title>
        <authorList>
            <person name="Voorhies M."/>
            <person name="Cohen S."/>
            <person name="Shea T.P."/>
            <person name="Petrus S."/>
            <person name="Munoz J.F."/>
            <person name="Poplawski S."/>
            <person name="Goldman W.E."/>
            <person name="Michael T."/>
            <person name="Cuomo C.A."/>
            <person name="Sil A."/>
            <person name="Beyhan S."/>
        </authorList>
    </citation>
    <scope>NUCLEOTIDE SEQUENCE</scope>
    <source>
        <strain evidence="1">H88</strain>
    </source>
</reference>
<evidence type="ECO:0000313" key="1">
    <source>
        <dbReference type="EMBL" id="QSS55549.1"/>
    </source>
</evidence>
<evidence type="ECO:0000313" key="2">
    <source>
        <dbReference type="Proteomes" id="UP000663419"/>
    </source>
</evidence>
<accession>A0A8A1LNM3</accession>
<protein>
    <submittedName>
        <fullName evidence="1">Uncharacterized protein</fullName>
    </submittedName>
</protein>
<organism evidence="1 2">
    <name type="scientific">Ajellomyces capsulatus (strain H88)</name>
    <name type="common">Darling's disease fungus</name>
    <name type="synonym">Histoplasma capsulatum</name>
    <dbReference type="NCBI Taxonomy" id="544711"/>
    <lineage>
        <taxon>Eukaryota</taxon>
        <taxon>Fungi</taxon>
        <taxon>Dikarya</taxon>
        <taxon>Ascomycota</taxon>
        <taxon>Pezizomycotina</taxon>
        <taxon>Eurotiomycetes</taxon>
        <taxon>Eurotiomycetidae</taxon>
        <taxon>Onygenales</taxon>
        <taxon>Ajellomycetaceae</taxon>
        <taxon>Histoplasma</taxon>
    </lineage>
</organism>